<feature type="region of interest" description="Disordered" evidence="3">
    <location>
        <begin position="1"/>
        <end position="26"/>
    </location>
</feature>
<feature type="compositionally biased region" description="Basic and acidic residues" evidence="3">
    <location>
        <begin position="1"/>
        <end position="16"/>
    </location>
</feature>
<reference evidence="4" key="2">
    <citation type="submission" date="2020-07" db="EMBL/GenBank/DDBJ databases">
        <authorList>
            <person name="Lood C."/>
            <person name="Girard L."/>
        </authorList>
    </citation>
    <scope>NUCLEOTIDE SEQUENCE</scope>
    <source>
        <strain evidence="4">BW13M1</strain>
    </source>
</reference>
<keyword evidence="2" id="KW-0810">Translation regulation</keyword>
<dbReference type="Pfam" id="PF04957">
    <property type="entry name" value="RMF"/>
    <property type="match status" value="1"/>
</dbReference>
<dbReference type="GO" id="GO:0006417">
    <property type="term" value="P:regulation of translation"/>
    <property type="evidence" value="ECO:0007669"/>
    <property type="project" value="UniProtKB-KW"/>
</dbReference>
<dbReference type="AlphaFoldDB" id="A0A923GCJ9"/>
<keyword evidence="1" id="KW-0963">Cytoplasm</keyword>
<dbReference type="NCBIfam" id="NF041886">
    <property type="entry name" value="Rmf_CrpP_fam"/>
    <property type="match status" value="1"/>
</dbReference>
<dbReference type="EMBL" id="JABWRJ010000030">
    <property type="protein sequence ID" value="MBC3448032.1"/>
    <property type="molecule type" value="Genomic_DNA"/>
</dbReference>
<dbReference type="NCBIfam" id="NF011162">
    <property type="entry name" value="PRK14563.1"/>
    <property type="match status" value="1"/>
</dbReference>
<evidence type="ECO:0000256" key="1">
    <source>
        <dbReference type="ARBA" id="ARBA00022490"/>
    </source>
</evidence>
<accession>A0A923GCJ9</accession>
<dbReference type="Gene3D" id="1.10.10.620">
    <property type="entry name" value="ribosome modulation factor like domain"/>
    <property type="match status" value="1"/>
</dbReference>
<protein>
    <submittedName>
        <fullName evidence="4">Ribosome modulation factor</fullName>
    </submittedName>
</protein>
<reference evidence="4" key="1">
    <citation type="journal article" date="2020" name="Microorganisms">
        <title>Reliable Identification of Environmental Pseudomonas Isolates Using the rpoD Gene.</title>
        <authorList>
            <consortium name="The Broad Institute Genome Sequencing Platform"/>
            <person name="Girard L."/>
            <person name="Lood C."/>
            <person name="Rokni-Zadeh H."/>
            <person name="van Noort V."/>
            <person name="Lavigne R."/>
            <person name="De Mot R."/>
        </authorList>
    </citation>
    <scope>NUCLEOTIDE SEQUENCE</scope>
    <source>
        <strain evidence="4">BW13M1</strain>
    </source>
</reference>
<evidence type="ECO:0000256" key="2">
    <source>
        <dbReference type="ARBA" id="ARBA00022845"/>
    </source>
</evidence>
<organism evidence="4">
    <name type="scientific">Pseudomonas peradeniyensis</name>
    <dbReference type="NCBI Taxonomy" id="2745488"/>
    <lineage>
        <taxon>Bacteria</taxon>
        <taxon>Pseudomonadati</taxon>
        <taxon>Pseudomonadota</taxon>
        <taxon>Gammaproteobacteria</taxon>
        <taxon>Pseudomonadales</taxon>
        <taxon>Pseudomonadaceae</taxon>
        <taxon>Pseudomonas</taxon>
    </lineage>
</organism>
<dbReference type="InterPro" id="IPR023200">
    <property type="entry name" value="RMF_sf"/>
</dbReference>
<evidence type="ECO:0000256" key="3">
    <source>
        <dbReference type="SAM" id="MobiDB-lite"/>
    </source>
</evidence>
<dbReference type="RefSeq" id="WP_186714826.1">
    <property type="nucleotide sequence ID" value="NZ_JABWRJ020000001.1"/>
</dbReference>
<sequence length="74" mass="8479">MSDRRMKRNSSEKDFSRGFQYGMQGKSRELCPKQEGTAGHQNWMNGWRNGREAYWNAETGIAGISTRNENHALG</sequence>
<evidence type="ECO:0000313" key="4">
    <source>
        <dbReference type="EMBL" id="MBC3448032.1"/>
    </source>
</evidence>
<name>A0A923GCJ9_9PSED</name>
<proteinExistence type="predicted"/>
<comment type="caution">
    <text evidence="4">The sequence shown here is derived from an EMBL/GenBank/DDBJ whole genome shotgun (WGS) entry which is preliminary data.</text>
</comment>
<gene>
    <name evidence="4" type="ORF">HU751_19820</name>
</gene>
<dbReference type="InterPro" id="IPR007040">
    <property type="entry name" value="Ribosome_modulation_factor"/>
</dbReference>